<keyword evidence="2" id="KW-0732">Signal</keyword>
<evidence type="ECO:0000256" key="2">
    <source>
        <dbReference type="SAM" id="SignalP"/>
    </source>
</evidence>
<proteinExistence type="predicted"/>
<gene>
    <name evidence="3" type="ORF">F0357_06170</name>
</gene>
<feature type="chain" id="PRO_5025469389" evidence="2">
    <location>
        <begin position="26"/>
        <end position="106"/>
    </location>
</feature>
<evidence type="ECO:0000256" key="1">
    <source>
        <dbReference type="SAM" id="MobiDB-lite"/>
    </source>
</evidence>
<dbReference type="Proteomes" id="UP000332515">
    <property type="component" value="Unassembled WGS sequence"/>
</dbReference>
<comment type="caution">
    <text evidence="3">The sequence shown here is derived from an EMBL/GenBank/DDBJ whole genome shotgun (WGS) entry which is preliminary data.</text>
</comment>
<evidence type="ECO:0000313" key="3">
    <source>
        <dbReference type="EMBL" id="MQT12253.1"/>
    </source>
</evidence>
<reference evidence="3 4" key="1">
    <citation type="submission" date="2019-09" db="EMBL/GenBank/DDBJ databases">
        <title>Segnochrobactrum spirostomi gen. nov., sp. nov., isolated from the ciliate Spirostomum cf. yagiui and description of a novel family, Segnochrobactraceae fam. nov. within the order Rhizobiales of the class Alphaproteobacteria.</title>
        <authorList>
            <person name="Akter S."/>
            <person name="Shazib S.U.A."/>
            <person name="Shin M.K."/>
        </authorList>
    </citation>
    <scope>NUCLEOTIDE SEQUENCE [LARGE SCALE GENOMIC DNA]</scope>
    <source>
        <strain evidence="3 4">Sp-1</strain>
    </source>
</reference>
<feature type="compositionally biased region" description="Polar residues" evidence="1">
    <location>
        <begin position="31"/>
        <end position="44"/>
    </location>
</feature>
<dbReference type="AlphaFoldDB" id="A0A6A7Y074"/>
<accession>A0A6A7Y074</accession>
<dbReference type="EMBL" id="VWNA01000001">
    <property type="protein sequence ID" value="MQT12253.1"/>
    <property type="molecule type" value="Genomic_DNA"/>
</dbReference>
<organism evidence="3 4">
    <name type="scientific">Segnochrobactrum spirostomi</name>
    <dbReference type="NCBI Taxonomy" id="2608987"/>
    <lineage>
        <taxon>Bacteria</taxon>
        <taxon>Pseudomonadati</taxon>
        <taxon>Pseudomonadota</taxon>
        <taxon>Alphaproteobacteria</taxon>
        <taxon>Hyphomicrobiales</taxon>
        <taxon>Segnochrobactraceae</taxon>
        <taxon>Segnochrobactrum</taxon>
    </lineage>
</organism>
<feature type="signal peptide" evidence="2">
    <location>
        <begin position="1"/>
        <end position="25"/>
    </location>
</feature>
<feature type="region of interest" description="Disordered" evidence="1">
    <location>
        <begin position="26"/>
        <end position="47"/>
    </location>
</feature>
<dbReference type="RefSeq" id="WP_153479542.1">
    <property type="nucleotide sequence ID" value="NZ_VWNA01000001.1"/>
</dbReference>
<protein>
    <submittedName>
        <fullName evidence="3">Uncharacterized protein</fullName>
    </submittedName>
</protein>
<name>A0A6A7Y074_9HYPH</name>
<evidence type="ECO:0000313" key="4">
    <source>
        <dbReference type="Proteomes" id="UP000332515"/>
    </source>
</evidence>
<sequence>MLKASKILALGAGFALAIAASAASAADGPLPTTNAPGPAASTTPGCAENPTGPWFGYFAYRASTHPSLGWAARGCFPDQATCQTWLSKVNSKAAKGTIVQNSCKQG</sequence>
<keyword evidence="4" id="KW-1185">Reference proteome</keyword>